<dbReference type="GO" id="GO:0005737">
    <property type="term" value="C:cytoplasm"/>
    <property type="evidence" value="ECO:0007669"/>
    <property type="project" value="UniProtKB-SubCell"/>
</dbReference>
<evidence type="ECO:0000259" key="5">
    <source>
        <dbReference type="Pfam" id="PF20434"/>
    </source>
</evidence>
<sequence>MSHSTTSITEYIDETYVTGSPNPRHKVDIYVPKHRSSNLPLVVYVHGGSWRSGDKSEYGGMAKKLIQISLVEASSANNDQLPFAVAVINYTLSIKEDPSIIHPAHLDDCVKAIDYLIDNSSKYGYDGTNVHLVGHSAGAHLTGLLALNPPSHWELRGSNSVNGNHIRSVSGVSGIYDIPALLKRWPSYLDFIDMGFGKDKSLWRVGSPQYHPLVSKTTAKQSRDSDTSIPLELQLCDNGVPQPATLTESEIEALSKKLKHQLTKPLIHLRYLVIHSVEDQLVDLDQSQRYAQHLQQQGLSKVEFQYGKWEDHFEQLQNDKFLTNATDQPDVYETPDLIENNETVTQNTDLTSFDPNVITDGINTDEALERFQKLSHNTKDSDEPKDLMARHKRAMMSRYLIESFGPGEKNVAESVIGQKDESVKETLARLSYETSLLSKFINEKANMEIEEDISDENKSTLLGALKKLERQLAKTEEAFNKRNSKDGGVLDENLLKLLSESPAAKAEIEKQLDKENNKDKGTLGKPSTQSIANLEERITLLERILGAKQSNLLNTTSGKGVLESIADMEERVILISDPKYIDGLSRRVKQLTVEIDRLNELKKKSKGADSPIVGTGDGKSGNSNSSALNLDQGTVDRINDLYESVNKIEAVVRLAPALASRLESLAQVHSEAAVATETLKRCDESGQRVDEGIIVLTDLCQTMTKSIIENSEIMRDNIKGLDKRMADLDKRISKLTSLSVSSTYASP</sequence>
<feature type="domain" description="BD-FAE-like" evidence="5">
    <location>
        <begin position="27"/>
        <end position="178"/>
    </location>
</feature>
<dbReference type="GO" id="GO:0005869">
    <property type="term" value="C:dynactin complex"/>
    <property type="evidence" value="ECO:0007669"/>
    <property type="project" value="InterPro"/>
</dbReference>
<evidence type="ECO:0000313" key="7">
    <source>
        <dbReference type="Proteomes" id="UP001150538"/>
    </source>
</evidence>
<dbReference type="Gene3D" id="3.40.50.1820">
    <property type="entry name" value="alpha/beta hydrolase"/>
    <property type="match status" value="1"/>
</dbReference>
<evidence type="ECO:0000313" key="6">
    <source>
        <dbReference type="EMBL" id="KAJ1917364.1"/>
    </source>
</evidence>
<dbReference type="EMBL" id="JANBPU010000073">
    <property type="protein sequence ID" value="KAJ1917364.1"/>
    <property type="molecule type" value="Genomic_DNA"/>
</dbReference>
<dbReference type="InterPro" id="IPR028133">
    <property type="entry name" value="Dynamitin"/>
</dbReference>
<dbReference type="OrthoDB" id="6495301at2759"/>
<feature type="coiled-coil region" evidence="3">
    <location>
        <begin position="458"/>
        <end position="485"/>
    </location>
</feature>
<evidence type="ECO:0000256" key="3">
    <source>
        <dbReference type="SAM" id="Coils"/>
    </source>
</evidence>
<dbReference type="AlphaFoldDB" id="A0A9W8A3B4"/>
<keyword evidence="2" id="KW-0963">Cytoplasm</keyword>
<evidence type="ECO:0000256" key="2">
    <source>
        <dbReference type="ARBA" id="ARBA00022490"/>
    </source>
</evidence>
<feature type="region of interest" description="Disordered" evidence="4">
    <location>
        <begin position="606"/>
        <end position="629"/>
    </location>
</feature>
<proteinExistence type="predicted"/>
<feature type="compositionally biased region" description="Polar residues" evidence="4">
    <location>
        <begin position="620"/>
        <end position="629"/>
    </location>
</feature>
<gene>
    <name evidence="6" type="ORF">H4219_003231</name>
</gene>
<dbReference type="SUPFAM" id="SSF53474">
    <property type="entry name" value="alpha/beta-Hydrolases"/>
    <property type="match status" value="1"/>
</dbReference>
<comment type="subcellular location">
    <subcellularLocation>
        <location evidence="1">Cytoplasm</location>
    </subcellularLocation>
</comment>
<organism evidence="6 7">
    <name type="scientific">Mycoemilia scoparia</name>
    <dbReference type="NCBI Taxonomy" id="417184"/>
    <lineage>
        <taxon>Eukaryota</taxon>
        <taxon>Fungi</taxon>
        <taxon>Fungi incertae sedis</taxon>
        <taxon>Zoopagomycota</taxon>
        <taxon>Kickxellomycotina</taxon>
        <taxon>Kickxellomycetes</taxon>
        <taxon>Kickxellales</taxon>
        <taxon>Kickxellaceae</taxon>
        <taxon>Mycoemilia</taxon>
    </lineage>
</organism>
<protein>
    <recommendedName>
        <fullName evidence="5">BD-FAE-like domain-containing protein</fullName>
    </recommendedName>
</protein>
<evidence type="ECO:0000256" key="4">
    <source>
        <dbReference type="SAM" id="MobiDB-lite"/>
    </source>
</evidence>
<dbReference type="Pfam" id="PF04912">
    <property type="entry name" value="Dynamitin"/>
    <property type="match status" value="1"/>
</dbReference>
<evidence type="ECO:0000256" key="1">
    <source>
        <dbReference type="ARBA" id="ARBA00004496"/>
    </source>
</evidence>
<accession>A0A9W8A3B4</accession>
<dbReference type="Pfam" id="PF20434">
    <property type="entry name" value="BD-FAE"/>
    <property type="match status" value="1"/>
</dbReference>
<dbReference type="InterPro" id="IPR029058">
    <property type="entry name" value="AB_hydrolase_fold"/>
</dbReference>
<dbReference type="GO" id="GO:0007017">
    <property type="term" value="P:microtubule-based process"/>
    <property type="evidence" value="ECO:0007669"/>
    <property type="project" value="InterPro"/>
</dbReference>
<name>A0A9W8A3B4_9FUNG</name>
<comment type="caution">
    <text evidence="6">The sequence shown here is derived from an EMBL/GenBank/DDBJ whole genome shotgun (WGS) entry which is preliminary data.</text>
</comment>
<keyword evidence="7" id="KW-1185">Reference proteome</keyword>
<keyword evidence="3" id="KW-0175">Coiled coil</keyword>
<dbReference type="InterPro" id="IPR049492">
    <property type="entry name" value="BD-FAE-like_dom"/>
</dbReference>
<reference evidence="6" key="1">
    <citation type="submission" date="2022-07" db="EMBL/GenBank/DDBJ databases">
        <title>Phylogenomic reconstructions and comparative analyses of Kickxellomycotina fungi.</title>
        <authorList>
            <person name="Reynolds N.K."/>
            <person name="Stajich J.E."/>
            <person name="Barry K."/>
            <person name="Grigoriev I.V."/>
            <person name="Crous P."/>
            <person name="Smith M.E."/>
        </authorList>
    </citation>
    <scope>NUCLEOTIDE SEQUENCE</scope>
    <source>
        <strain evidence="6">NBRC 100468</strain>
    </source>
</reference>
<dbReference type="Proteomes" id="UP001150538">
    <property type="component" value="Unassembled WGS sequence"/>
</dbReference>
<dbReference type="PANTHER" id="PTHR15346">
    <property type="entry name" value="DYNACTIN SUBUNIT"/>
    <property type="match status" value="1"/>
</dbReference>